<keyword evidence="9" id="KW-1185">Reference proteome</keyword>
<keyword evidence="2 6" id="KW-0812">Transmembrane</keyword>
<organism evidence="8 9">
    <name type="scientific">Chloropicon roscoffensis</name>
    <dbReference type="NCBI Taxonomy" id="1461544"/>
    <lineage>
        <taxon>Eukaryota</taxon>
        <taxon>Viridiplantae</taxon>
        <taxon>Chlorophyta</taxon>
        <taxon>Chloropicophyceae</taxon>
        <taxon>Chloropicales</taxon>
        <taxon>Chloropicaceae</taxon>
        <taxon>Chloropicon</taxon>
    </lineage>
</organism>
<keyword evidence="3 6" id="KW-1133">Transmembrane helix</keyword>
<evidence type="ECO:0000256" key="6">
    <source>
        <dbReference type="SAM" id="Phobius"/>
    </source>
</evidence>
<dbReference type="InterPro" id="IPR004853">
    <property type="entry name" value="Sugar_P_trans_dom"/>
</dbReference>
<dbReference type="PANTHER" id="PTHR11132">
    <property type="entry name" value="SOLUTE CARRIER FAMILY 35"/>
    <property type="match status" value="1"/>
</dbReference>
<reference evidence="8 9" key="1">
    <citation type="submission" date="2024-03" db="EMBL/GenBank/DDBJ databases">
        <title>Complete genome sequence of the green alga Chloropicon roscoffensis RCC1871.</title>
        <authorList>
            <person name="Lemieux C."/>
            <person name="Pombert J.-F."/>
            <person name="Otis C."/>
            <person name="Turmel M."/>
        </authorList>
    </citation>
    <scope>NUCLEOTIDE SEQUENCE [LARGE SCALE GENOMIC DNA]</scope>
    <source>
        <strain evidence="8 9">RCC1871</strain>
    </source>
</reference>
<feature type="transmembrane region" description="Helical" evidence="6">
    <location>
        <begin position="298"/>
        <end position="319"/>
    </location>
</feature>
<name>A0AAX4P7U4_9CHLO</name>
<dbReference type="EMBL" id="CP151505">
    <property type="protein sequence ID" value="WZN62425.1"/>
    <property type="molecule type" value="Genomic_DNA"/>
</dbReference>
<gene>
    <name evidence="8" type="ORF">HKI87_05g39620</name>
</gene>
<feature type="transmembrane region" description="Helical" evidence="6">
    <location>
        <begin position="74"/>
        <end position="94"/>
    </location>
</feature>
<dbReference type="InterPro" id="IPR050186">
    <property type="entry name" value="TPT_transporter"/>
</dbReference>
<feature type="transmembrane region" description="Helical" evidence="6">
    <location>
        <begin position="229"/>
        <end position="247"/>
    </location>
</feature>
<feature type="domain" description="Sugar phosphate transporter" evidence="7">
    <location>
        <begin position="44"/>
        <end position="341"/>
    </location>
</feature>
<sequence>MKDRRVPVADDAVRLAVGPGPSQKYPEGGDPRPGPARKGQEILKFLGMVIVYYSSNSFVILTNKQLVSHMGFNFPITLTCMHMTTIVLFSSLIIDVLQAFEKQAVASEKQRRSIRWLAIQFAVSLICGNWSLRFIDVSYMEMVGATTPFFVCILGFVFFGTLYSNRVYASCVVIVGGGFLSTYGKASGGKGFTVIGLVLLLAATFFRGLKTVWQGHLLQGEEKLSSPNLLRYMATDAAVILLALALAVEGRGLLAWLRSDESSGYPFWQLAALLVVNPMSAYCANYSQFVLIQHSSALTFQVIGNTKGVLNVICSMLIFGDFVNPTAAAGYATTLLGVAWYIREKRRSQ</sequence>
<protein>
    <submittedName>
        <fullName evidence="8">Sugar phosphate transporter</fullName>
    </submittedName>
</protein>
<dbReference type="AlphaFoldDB" id="A0AAX4P7U4"/>
<feature type="transmembrane region" description="Helical" evidence="6">
    <location>
        <begin position="325"/>
        <end position="342"/>
    </location>
</feature>
<keyword evidence="4 6" id="KW-0472">Membrane</keyword>
<evidence type="ECO:0000256" key="3">
    <source>
        <dbReference type="ARBA" id="ARBA00022989"/>
    </source>
</evidence>
<proteinExistence type="predicted"/>
<dbReference type="Pfam" id="PF03151">
    <property type="entry name" value="TPT"/>
    <property type="match status" value="1"/>
</dbReference>
<comment type="subcellular location">
    <subcellularLocation>
        <location evidence="1">Membrane</location>
        <topology evidence="1">Multi-pass membrane protein</topology>
    </subcellularLocation>
</comment>
<dbReference type="SUPFAM" id="SSF103481">
    <property type="entry name" value="Multidrug resistance efflux transporter EmrE"/>
    <property type="match status" value="2"/>
</dbReference>
<feature type="transmembrane region" description="Helical" evidence="6">
    <location>
        <begin position="192"/>
        <end position="209"/>
    </location>
</feature>
<evidence type="ECO:0000259" key="7">
    <source>
        <dbReference type="Pfam" id="PF03151"/>
    </source>
</evidence>
<dbReference type="Proteomes" id="UP001472866">
    <property type="component" value="Chromosome 05"/>
</dbReference>
<feature type="transmembrane region" description="Helical" evidence="6">
    <location>
        <begin position="267"/>
        <end position="286"/>
    </location>
</feature>
<evidence type="ECO:0000256" key="5">
    <source>
        <dbReference type="SAM" id="MobiDB-lite"/>
    </source>
</evidence>
<feature type="transmembrane region" description="Helical" evidence="6">
    <location>
        <begin position="167"/>
        <end position="186"/>
    </location>
</feature>
<accession>A0AAX4P7U4</accession>
<dbReference type="GO" id="GO:0016020">
    <property type="term" value="C:membrane"/>
    <property type="evidence" value="ECO:0007669"/>
    <property type="project" value="UniProtKB-SubCell"/>
</dbReference>
<feature type="region of interest" description="Disordered" evidence="5">
    <location>
        <begin position="16"/>
        <end position="35"/>
    </location>
</feature>
<evidence type="ECO:0000313" key="8">
    <source>
        <dbReference type="EMBL" id="WZN62425.1"/>
    </source>
</evidence>
<feature type="transmembrane region" description="Helical" evidence="6">
    <location>
        <begin position="114"/>
        <end position="132"/>
    </location>
</feature>
<feature type="transmembrane region" description="Helical" evidence="6">
    <location>
        <begin position="138"/>
        <end position="160"/>
    </location>
</feature>
<evidence type="ECO:0000313" key="9">
    <source>
        <dbReference type="Proteomes" id="UP001472866"/>
    </source>
</evidence>
<evidence type="ECO:0000256" key="2">
    <source>
        <dbReference type="ARBA" id="ARBA00022692"/>
    </source>
</evidence>
<evidence type="ECO:0000256" key="4">
    <source>
        <dbReference type="ARBA" id="ARBA00023136"/>
    </source>
</evidence>
<dbReference type="InterPro" id="IPR037185">
    <property type="entry name" value="EmrE-like"/>
</dbReference>
<evidence type="ECO:0000256" key="1">
    <source>
        <dbReference type="ARBA" id="ARBA00004141"/>
    </source>
</evidence>
<feature type="transmembrane region" description="Helical" evidence="6">
    <location>
        <begin position="42"/>
        <end position="62"/>
    </location>
</feature>